<dbReference type="SUPFAM" id="SSF50346">
    <property type="entry name" value="PRC-barrel domain"/>
    <property type="match status" value="1"/>
</dbReference>
<accession>A0A109MRL3</accession>
<dbReference type="PANTHER" id="PTHR40061">
    <property type="entry name" value="SPORULATION PROTEIN YLMC-RELATED"/>
    <property type="match status" value="1"/>
</dbReference>
<name>A0A109MRL3_9BACI</name>
<dbReference type="InterPro" id="IPR011033">
    <property type="entry name" value="PRC_barrel-like_sf"/>
</dbReference>
<dbReference type="Pfam" id="PF05239">
    <property type="entry name" value="PRC"/>
    <property type="match status" value="1"/>
</dbReference>
<evidence type="ECO:0000259" key="1">
    <source>
        <dbReference type="Pfam" id="PF05239"/>
    </source>
</evidence>
<dbReference type="InterPro" id="IPR014238">
    <property type="entry name" value="Spore_YlmC/YmxH"/>
</dbReference>
<comment type="caution">
    <text evidence="2">The sequence shown here is derived from an EMBL/GenBank/DDBJ whole genome shotgun (WGS) entry which is preliminary data.</text>
</comment>
<sequence length="89" mass="10093">MTRISEFQIKDIVNIADGKKLGNMSDLEINTSTGQIEAIVVSNGTRLMGFFGREQDIVIPWRKIKKIGADVILVEHQTVFQAELKDERF</sequence>
<dbReference type="Gene3D" id="2.30.30.240">
    <property type="entry name" value="PRC-barrel domain"/>
    <property type="match status" value="1"/>
</dbReference>
<evidence type="ECO:0000313" key="2">
    <source>
        <dbReference type="EMBL" id="KWW10842.1"/>
    </source>
</evidence>
<dbReference type="PANTHER" id="PTHR40061:SF1">
    <property type="entry name" value="SPORULATION PROTEIN YLMC-RELATED"/>
    <property type="match status" value="1"/>
</dbReference>
<keyword evidence="3" id="KW-1185">Reference proteome</keyword>
<protein>
    <recommendedName>
        <fullName evidence="1">PRC-barrel domain-containing protein</fullName>
    </recommendedName>
</protein>
<dbReference type="InterPro" id="IPR027275">
    <property type="entry name" value="PRC-brl_dom"/>
</dbReference>
<dbReference type="RefSeq" id="WP_061144550.1">
    <property type="nucleotide sequence ID" value="NZ_LNNH01000059.1"/>
</dbReference>
<dbReference type="NCBIfam" id="TIGR02888">
    <property type="entry name" value="spore_YlmC_YmxH"/>
    <property type="match status" value="1"/>
</dbReference>
<dbReference type="EMBL" id="LNNH01000059">
    <property type="protein sequence ID" value="KWW10842.1"/>
    <property type="molecule type" value="Genomic_DNA"/>
</dbReference>
<evidence type="ECO:0000313" key="3">
    <source>
        <dbReference type="Proteomes" id="UP000064189"/>
    </source>
</evidence>
<reference evidence="2 3" key="1">
    <citation type="submission" date="2015-11" db="EMBL/GenBank/DDBJ databases">
        <title>Genome Sequence of Bacillus simplex strain VanAntwerpen2.</title>
        <authorList>
            <person name="Couger M.B."/>
        </authorList>
    </citation>
    <scope>NUCLEOTIDE SEQUENCE [LARGE SCALE GENOMIC DNA]</scope>
    <source>
        <strain evidence="2 3">VanAntwerpen02</strain>
    </source>
</reference>
<dbReference type="Proteomes" id="UP000064189">
    <property type="component" value="Unassembled WGS sequence"/>
</dbReference>
<feature type="domain" description="PRC-barrel" evidence="1">
    <location>
        <begin position="3"/>
        <end position="75"/>
    </location>
</feature>
<dbReference type="AlphaFoldDB" id="A0A109MRL3"/>
<proteinExistence type="predicted"/>
<organism evidence="2 3">
    <name type="scientific">Peribacillus simplex</name>
    <dbReference type="NCBI Taxonomy" id="1478"/>
    <lineage>
        <taxon>Bacteria</taxon>
        <taxon>Bacillati</taxon>
        <taxon>Bacillota</taxon>
        <taxon>Bacilli</taxon>
        <taxon>Bacillales</taxon>
        <taxon>Bacillaceae</taxon>
        <taxon>Peribacillus</taxon>
    </lineage>
</organism>
<gene>
    <name evidence="2" type="ORF">AS888_10505</name>
</gene>